<name>A0A2R5GKR5_9STRA</name>
<protein>
    <submittedName>
        <fullName evidence="1">Uncharacterized protein</fullName>
    </submittedName>
</protein>
<dbReference type="EMBL" id="BEYU01000053">
    <property type="protein sequence ID" value="GBG29213.1"/>
    <property type="molecule type" value="Genomic_DNA"/>
</dbReference>
<dbReference type="Proteomes" id="UP000241890">
    <property type="component" value="Unassembled WGS sequence"/>
</dbReference>
<dbReference type="InParanoid" id="A0A2R5GKR5"/>
<accession>A0A2R5GKR5</accession>
<dbReference type="AlphaFoldDB" id="A0A2R5GKR5"/>
<gene>
    <name evidence="1" type="ORF">FCC1311_001091</name>
</gene>
<organism evidence="1 2">
    <name type="scientific">Hondaea fermentalgiana</name>
    <dbReference type="NCBI Taxonomy" id="2315210"/>
    <lineage>
        <taxon>Eukaryota</taxon>
        <taxon>Sar</taxon>
        <taxon>Stramenopiles</taxon>
        <taxon>Bigyra</taxon>
        <taxon>Labyrinthulomycetes</taxon>
        <taxon>Thraustochytrida</taxon>
        <taxon>Thraustochytriidae</taxon>
        <taxon>Hondaea</taxon>
    </lineage>
</organism>
<comment type="caution">
    <text evidence="1">The sequence shown here is derived from an EMBL/GenBank/DDBJ whole genome shotgun (WGS) entry which is preliminary data.</text>
</comment>
<sequence length="70" mass="7205">MGLIGHVGVRRANRESRSSVVDACVDKLASGVSVYLFAEEARRVIEAGVITEVSPSDLSANVTTATGASA</sequence>
<evidence type="ECO:0000313" key="1">
    <source>
        <dbReference type="EMBL" id="GBG29213.1"/>
    </source>
</evidence>
<reference evidence="1 2" key="1">
    <citation type="submission" date="2017-12" db="EMBL/GenBank/DDBJ databases">
        <title>Sequencing, de novo assembly and annotation of complete genome of a new Thraustochytrid species, strain FCC1311.</title>
        <authorList>
            <person name="Sedici K."/>
            <person name="Godart F."/>
            <person name="Aiese Cigliano R."/>
            <person name="Sanseverino W."/>
            <person name="Barakat M."/>
            <person name="Ortet P."/>
            <person name="Marechal E."/>
            <person name="Cagnac O."/>
            <person name="Amato A."/>
        </authorList>
    </citation>
    <scope>NUCLEOTIDE SEQUENCE [LARGE SCALE GENOMIC DNA]</scope>
</reference>
<evidence type="ECO:0000313" key="2">
    <source>
        <dbReference type="Proteomes" id="UP000241890"/>
    </source>
</evidence>
<keyword evidence="2" id="KW-1185">Reference proteome</keyword>
<proteinExistence type="predicted"/>